<organism evidence="2 3">
    <name type="scientific">Halalkalibacter oceani</name>
    <dbReference type="NCBI Taxonomy" id="1653776"/>
    <lineage>
        <taxon>Bacteria</taxon>
        <taxon>Bacillati</taxon>
        <taxon>Bacillota</taxon>
        <taxon>Bacilli</taxon>
        <taxon>Bacillales</taxon>
        <taxon>Bacillaceae</taxon>
        <taxon>Halalkalibacter</taxon>
    </lineage>
</organism>
<feature type="transmembrane region" description="Helical" evidence="1">
    <location>
        <begin position="75"/>
        <end position="93"/>
    </location>
</feature>
<keyword evidence="1" id="KW-0812">Transmembrane</keyword>
<reference evidence="2" key="1">
    <citation type="submission" date="2022-05" db="EMBL/GenBank/DDBJ databases">
        <title>Comparative Genomics of Spacecraft Associated Microbes.</title>
        <authorList>
            <person name="Tran M.T."/>
            <person name="Wright A."/>
            <person name="Seuylemezian A."/>
            <person name="Eisen J."/>
            <person name="Coil D."/>
        </authorList>
    </citation>
    <scope>NUCLEOTIDE SEQUENCE</scope>
    <source>
        <strain evidence="2">214.1.1</strain>
    </source>
</reference>
<dbReference type="InterPro" id="IPR020210">
    <property type="entry name" value="Uncharacterised_YpbF_TM"/>
</dbReference>
<dbReference type="EMBL" id="JAMBOL010000003">
    <property type="protein sequence ID" value="MCM3713638.1"/>
    <property type="molecule type" value="Genomic_DNA"/>
</dbReference>
<dbReference type="RefSeq" id="WP_251222442.1">
    <property type="nucleotide sequence ID" value="NZ_JAMBOL010000003.1"/>
</dbReference>
<dbReference type="AlphaFoldDB" id="A0A9X2DR78"/>
<accession>A0A9X2DR78</accession>
<name>A0A9X2DR78_9BACI</name>
<sequence length="146" mass="17068">MKSRLEGEREGIQVLMNELVARKQKWEGVEKAKSRWSLFLLGCLALLVFAVYRLFIESGAASSTRLISVLTTDPFFIGAAGLCAIGYWQLRFFSKKEDKAEKEYEELRLDIIARSPELWEDDRSWKKREQTYAFMKRVHGVNLYHK</sequence>
<dbReference type="Proteomes" id="UP001139179">
    <property type="component" value="Unassembled WGS sequence"/>
</dbReference>
<evidence type="ECO:0000313" key="3">
    <source>
        <dbReference type="Proteomes" id="UP001139179"/>
    </source>
</evidence>
<evidence type="ECO:0000256" key="1">
    <source>
        <dbReference type="SAM" id="Phobius"/>
    </source>
</evidence>
<gene>
    <name evidence="2" type="ORF">M3202_06040</name>
</gene>
<feature type="transmembrane region" description="Helical" evidence="1">
    <location>
        <begin position="36"/>
        <end position="55"/>
    </location>
</feature>
<keyword evidence="1" id="KW-0472">Membrane</keyword>
<protein>
    <submittedName>
        <fullName evidence="2">YpbF family protein</fullName>
    </submittedName>
</protein>
<proteinExistence type="predicted"/>
<keyword evidence="3" id="KW-1185">Reference proteome</keyword>
<evidence type="ECO:0000313" key="2">
    <source>
        <dbReference type="EMBL" id="MCM3713638.1"/>
    </source>
</evidence>
<comment type="caution">
    <text evidence="2">The sequence shown here is derived from an EMBL/GenBank/DDBJ whole genome shotgun (WGS) entry which is preliminary data.</text>
</comment>
<dbReference type="Pfam" id="PF10864">
    <property type="entry name" value="DUF2663"/>
    <property type="match status" value="1"/>
</dbReference>
<keyword evidence="1" id="KW-1133">Transmembrane helix</keyword>